<gene>
    <name evidence="3" type="ORF">OEV98_13030</name>
</gene>
<keyword evidence="4" id="KW-1185">Reference proteome</keyword>
<evidence type="ECO:0000313" key="3">
    <source>
        <dbReference type="EMBL" id="MCU9614462.1"/>
    </source>
</evidence>
<comment type="caution">
    <text evidence="3">The sequence shown here is derived from an EMBL/GenBank/DDBJ whole genome shotgun (WGS) entry which is preliminary data.</text>
</comment>
<evidence type="ECO:0000256" key="2">
    <source>
        <dbReference type="SAM" id="Coils"/>
    </source>
</evidence>
<sequence>MTIEDKLITKSYYELLINQNEKKHPIEQLGELFLEEQKQEIPDASFIRYSQGEVYFHNRDYEAAIYKWENVHNELKAWASKNSADAYMELELFTTAEELYKSIQTDSLVLRTEVMLQLFSLYLKQENFQQADKVIKETVALNPSYPDVTTIAHRFYEQQKDWQSAIDLAIEEGIRTESLNWFEILKSYVHKGYTKDLAPNYFHDSFVTIAQQDLDFLEQFIVALDKTYQEKELYFEWIKQLNQFFLHTMLDEQYVWMELPFLYQSIVAELLSGKYFIREIAEIVPDVLTVWVKLVKPTEGVIPAAAIFAWNEMMPSTMDQETIRTAEHIIFHAENDVDVLEKSQQLCQMVMDWAAENQLEISGRLQFLSNQLLESERQHIGIISMAGSDKSLFINSLLNEPLLQEAPSSVMSLYTFGESVNITEYKDSAIREITTLEEYTQIATQRRRSLDILMDVQLPNRWLANEAIGLLDTPDLSGARTTLPHLDDYFYFVDSLLYVLDEDGNLTDKEIEVIHHIKKNYPGIPLHFVVMNWNQPEQADSMLTNVLLNEVVPNETPYQYFDTEAYRRGLYELLQSTWKVEYNPSARLKKYLYILKKMMAGLLEQRVKMENNLAEAIQSKEDLLARVNGAIHQLEDLEREKIDMISQSYILVREEIKKEIVKKLPKLLQECSTSIDESSDFSKIHQELNKEMNKKIGSFINTKILPDFLERINEWLLLSKGELQHSKHFLEEISEGFNAMMGTETLQLPCDFKVVEDWQRDIDRLTSRIYVPKENILLRFTPSQVLLKSAGKLLNAFSQNKSMLAKRYKSFIESEDYLEVAQSVADNFVAPFVILEQGLERDVTIFFKESFSTLKNLVEDTKEEVANRKMEMEKLKENPEAFRDPLTIFEIILLQYKYILEAKEMVKIGEY</sequence>
<keyword evidence="1" id="KW-0802">TPR repeat</keyword>
<dbReference type="EMBL" id="JAOUSF010000004">
    <property type="protein sequence ID" value="MCU9614462.1"/>
    <property type="molecule type" value="Genomic_DNA"/>
</dbReference>
<feature type="repeat" description="TPR" evidence="1">
    <location>
        <begin position="112"/>
        <end position="145"/>
    </location>
</feature>
<evidence type="ECO:0000256" key="1">
    <source>
        <dbReference type="PROSITE-ProRule" id="PRU00339"/>
    </source>
</evidence>
<dbReference type="InterPro" id="IPR051943">
    <property type="entry name" value="TRAFAC_Dynamin-like_GTPase"/>
</dbReference>
<dbReference type="InterPro" id="IPR019734">
    <property type="entry name" value="TPR_rpt"/>
</dbReference>
<dbReference type="AlphaFoldDB" id="A0AAE3IUJ6"/>
<dbReference type="Gene3D" id="1.25.40.10">
    <property type="entry name" value="Tetratricopeptide repeat domain"/>
    <property type="match status" value="1"/>
</dbReference>
<dbReference type="RefSeq" id="WP_263073742.1">
    <property type="nucleotide sequence ID" value="NZ_JAOUSF010000004.1"/>
</dbReference>
<reference evidence="3" key="1">
    <citation type="submission" date="2022-10" db="EMBL/GenBank/DDBJ databases">
        <title>Description of Fervidibacillus gen. nov. in the family Fervidibacillaceae fam. nov. with two species, Fervidibacillus albus sp. nov., and Fervidibacillus halotolerans sp. nov., isolated from tidal flat sediments.</title>
        <authorList>
            <person name="Kwon K.K."/>
            <person name="Yang S.-H."/>
        </authorList>
    </citation>
    <scope>NUCLEOTIDE SEQUENCE</scope>
    <source>
        <strain evidence="3">JCM 19140</strain>
    </source>
</reference>
<dbReference type="InterPro" id="IPR011990">
    <property type="entry name" value="TPR-like_helical_dom_sf"/>
</dbReference>
<dbReference type="SUPFAM" id="SSF48452">
    <property type="entry name" value="TPR-like"/>
    <property type="match status" value="1"/>
</dbReference>
<dbReference type="PANTHER" id="PTHR43681:SF1">
    <property type="entry name" value="SARCALUMENIN"/>
    <property type="match status" value="1"/>
</dbReference>
<dbReference type="PROSITE" id="PS50005">
    <property type="entry name" value="TPR"/>
    <property type="match status" value="1"/>
</dbReference>
<accession>A0AAE3IUJ6</accession>
<protein>
    <submittedName>
        <fullName evidence="3">GTP-binding protein</fullName>
    </submittedName>
</protein>
<keyword evidence="2" id="KW-0175">Coiled coil</keyword>
<dbReference type="InterPro" id="IPR027417">
    <property type="entry name" value="P-loop_NTPase"/>
</dbReference>
<dbReference type="PANTHER" id="PTHR43681">
    <property type="entry name" value="TRANSMEMBRANE GTPASE FZO"/>
    <property type="match status" value="1"/>
</dbReference>
<proteinExistence type="predicted"/>
<name>A0AAE3IUJ6_9BACI</name>
<dbReference type="Proteomes" id="UP001209318">
    <property type="component" value="Unassembled WGS sequence"/>
</dbReference>
<dbReference type="Gene3D" id="3.40.50.300">
    <property type="entry name" value="P-loop containing nucleotide triphosphate hydrolases"/>
    <property type="match status" value="1"/>
</dbReference>
<organism evidence="3 4">
    <name type="scientific">Perspicuibacillus lycopersici</name>
    <dbReference type="NCBI Taxonomy" id="1325689"/>
    <lineage>
        <taxon>Bacteria</taxon>
        <taxon>Bacillati</taxon>
        <taxon>Bacillota</taxon>
        <taxon>Bacilli</taxon>
        <taxon>Bacillales</taxon>
        <taxon>Bacillaceae</taxon>
        <taxon>Perspicuibacillus</taxon>
    </lineage>
</organism>
<feature type="coiled-coil region" evidence="2">
    <location>
        <begin position="599"/>
        <end position="640"/>
    </location>
</feature>
<evidence type="ECO:0000313" key="4">
    <source>
        <dbReference type="Proteomes" id="UP001209318"/>
    </source>
</evidence>